<gene>
    <name evidence="1" type="ORF">WKI47_06645</name>
</gene>
<sequence length="221" mass="23242">MNSRRIERHIQFALLSAYANSGLALVKLALGIWGASPTLCLYALCSVGMAAAKWIAARSYRHIGDGGGDGESLFSNGEAGSQREEDLRVHTAVGAIIVATSVPFLLHSLYVYTRGGSADYPANVAIAIAAVTFTEIGMAIYGAIVAKRAGVRLVTLLKLTNLAFALFLLVLTQTAILSFADPRYLSTYNGLSGLLFGAGALSIGGYIVVRAGADRKRVGET</sequence>
<name>A0ACC6PAS6_9BACL</name>
<evidence type="ECO:0000313" key="1">
    <source>
        <dbReference type="EMBL" id="MEJ8303594.1"/>
    </source>
</evidence>
<keyword evidence="2" id="KW-1185">Reference proteome</keyword>
<dbReference type="EMBL" id="JBBKAR010000019">
    <property type="protein sequence ID" value="MEJ8303594.1"/>
    <property type="molecule type" value="Genomic_DNA"/>
</dbReference>
<comment type="caution">
    <text evidence="1">The sequence shown here is derived from an EMBL/GenBank/DDBJ whole genome shotgun (WGS) entry which is preliminary data.</text>
</comment>
<protein>
    <submittedName>
        <fullName evidence="1">Uncharacterized protein</fullName>
    </submittedName>
</protein>
<proteinExistence type="predicted"/>
<dbReference type="Proteomes" id="UP001380953">
    <property type="component" value="Unassembled WGS sequence"/>
</dbReference>
<accession>A0ACC6PAS6</accession>
<evidence type="ECO:0000313" key="2">
    <source>
        <dbReference type="Proteomes" id="UP001380953"/>
    </source>
</evidence>
<organism evidence="1 2">
    <name type="scientific">Saccharibacillus sacchari</name>
    <dbReference type="NCBI Taxonomy" id="456493"/>
    <lineage>
        <taxon>Bacteria</taxon>
        <taxon>Bacillati</taxon>
        <taxon>Bacillota</taxon>
        <taxon>Bacilli</taxon>
        <taxon>Bacillales</taxon>
        <taxon>Paenibacillaceae</taxon>
        <taxon>Saccharibacillus</taxon>
    </lineage>
</organism>
<reference evidence="1" key="1">
    <citation type="submission" date="2024-03" db="EMBL/GenBank/DDBJ databases">
        <title>Whole genome sequecning of epiphytes from Marcgravia umbellata leaves.</title>
        <authorList>
            <person name="Kumar G."/>
            <person name="Savka M.A."/>
        </authorList>
    </citation>
    <scope>NUCLEOTIDE SEQUENCE</scope>
    <source>
        <strain evidence="1">RIT_BL5</strain>
    </source>
</reference>